<name>A0A9D1E5W1_9FIRM</name>
<evidence type="ECO:0000313" key="2">
    <source>
        <dbReference type="Proteomes" id="UP000823913"/>
    </source>
</evidence>
<dbReference type="AlphaFoldDB" id="A0A9D1E5W1"/>
<sequence>MEDLKCAARRAKRRLKTGYWQKCKAAADETAEKARSMGLNEDKVKSGIYGRVLSDVRGEKPDDFYLRVKNLLDTCGEVSDAIGRLTDKDYYATLTYEEKQRYNLELSAKYLSALEKYRREKESGV</sequence>
<proteinExistence type="predicted"/>
<organism evidence="1 2">
    <name type="scientific">Candidatus Coproplasma avicola</name>
    <dbReference type="NCBI Taxonomy" id="2840744"/>
    <lineage>
        <taxon>Bacteria</taxon>
        <taxon>Bacillati</taxon>
        <taxon>Bacillota</taxon>
        <taxon>Clostridia</taxon>
        <taxon>Eubacteriales</taxon>
        <taxon>Candidatus Coproplasma</taxon>
    </lineage>
</organism>
<evidence type="ECO:0000313" key="1">
    <source>
        <dbReference type="EMBL" id="HIR66766.1"/>
    </source>
</evidence>
<dbReference type="Proteomes" id="UP000823913">
    <property type="component" value="Unassembled WGS sequence"/>
</dbReference>
<comment type="caution">
    <text evidence="1">The sequence shown here is derived from an EMBL/GenBank/DDBJ whole genome shotgun (WGS) entry which is preliminary data.</text>
</comment>
<accession>A0A9D1E5W1</accession>
<reference evidence="1" key="2">
    <citation type="journal article" date="2021" name="PeerJ">
        <title>Extensive microbial diversity within the chicken gut microbiome revealed by metagenomics and culture.</title>
        <authorList>
            <person name="Gilroy R."/>
            <person name="Ravi A."/>
            <person name="Getino M."/>
            <person name="Pursley I."/>
            <person name="Horton D.L."/>
            <person name="Alikhan N.F."/>
            <person name="Baker D."/>
            <person name="Gharbi K."/>
            <person name="Hall N."/>
            <person name="Watson M."/>
            <person name="Adriaenssens E.M."/>
            <person name="Foster-Nyarko E."/>
            <person name="Jarju S."/>
            <person name="Secka A."/>
            <person name="Antonio M."/>
            <person name="Oren A."/>
            <person name="Chaudhuri R.R."/>
            <person name="La Ragione R."/>
            <person name="Hildebrand F."/>
            <person name="Pallen M.J."/>
        </authorList>
    </citation>
    <scope>NUCLEOTIDE SEQUENCE</scope>
    <source>
        <strain evidence="1">ChiW16-3235</strain>
    </source>
</reference>
<gene>
    <name evidence="1" type="ORF">IAB94_01815</name>
</gene>
<protein>
    <submittedName>
        <fullName evidence="1">Uncharacterized protein</fullName>
    </submittedName>
</protein>
<dbReference type="EMBL" id="DVHK01000043">
    <property type="protein sequence ID" value="HIR66766.1"/>
    <property type="molecule type" value="Genomic_DNA"/>
</dbReference>
<reference evidence="1" key="1">
    <citation type="submission" date="2020-10" db="EMBL/GenBank/DDBJ databases">
        <authorList>
            <person name="Gilroy R."/>
        </authorList>
    </citation>
    <scope>NUCLEOTIDE SEQUENCE</scope>
    <source>
        <strain evidence="1">ChiW16-3235</strain>
    </source>
</reference>